<organism evidence="3">
    <name type="scientific">Strongyloides stercoralis</name>
    <name type="common">Threadworm</name>
    <dbReference type="NCBI Taxonomy" id="6248"/>
    <lineage>
        <taxon>Eukaryota</taxon>
        <taxon>Metazoa</taxon>
        <taxon>Ecdysozoa</taxon>
        <taxon>Nematoda</taxon>
        <taxon>Chromadorea</taxon>
        <taxon>Rhabditida</taxon>
        <taxon>Tylenchina</taxon>
        <taxon>Panagrolaimomorpha</taxon>
        <taxon>Strongyloidoidea</taxon>
        <taxon>Strongyloididae</taxon>
        <taxon>Strongyloides</taxon>
    </lineage>
</organism>
<keyword evidence="1" id="KW-0732">Signal</keyword>
<reference evidence="3" key="1">
    <citation type="submission" date="2015-08" db="UniProtKB">
        <authorList>
            <consortium name="WormBaseParasite"/>
        </authorList>
    </citation>
    <scope>IDENTIFICATION</scope>
</reference>
<evidence type="ECO:0000313" key="2">
    <source>
        <dbReference type="Proteomes" id="UP000035681"/>
    </source>
</evidence>
<keyword evidence="2" id="KW-1185">Reference proteome</keyword>
<evidence type="ECO:0000256" key="1">
    <source>
        <dbReference type="SAM" id="SignalP"/>
    </source>
</evidence>
<dbReference type="PROSITE" id="PS51257">
    <property type="entry name" value="PROKAR_LIPOPROTEIN"/>
    <property type="match status" value="1"/>
</dbReference>
<feature type="chain" id="PRO_5005328377" evidence="1">
    <location>
        <begin position="19"/>
        <end position="239"/>
    </location>
</feature>
<accession>A0A0K0EIT1</accession>
<dbReference type="WBParaSite" id="SSTP_0000938700.1">
    <property type="protein sequence ID" value="SSTP_0000938700.1"/>
    <property type="gene ID" value="SSTP_0000938700"/>
</dbReference>
<evidence type="ECO:0000313" key="3">
    <source>
        <dbReference type="WBParaSite" id="SSTP_0000938700.1"/>
    </source>
</evidence>
<sequence>MIIILIKLFIINCPLIFGCTSDIDGGIDWRDLIGPYVFHINGLRYGNKSVTFTLKTPPPTNWLYYDNATNVFNVEGMDLPAQEQSSERAARNAKWTMTSVLRDSIRESKATSYGENITVSYNPKILKGCSRFIMTDSVKVNKTIATKYIDYFVTAVGSQTSQSVCDDGDAAKVYFVPKSAGNFLTEDPNPTVELTMLVTRVDWNVTTVKKIVNGMLTKLRKLKIIPDSSSTDILTTKVV</sequence>
<dbReference type="AlphaFoldDB" id="A0A0K0EIT1"/>
<name>A0A0K0EIT1_STRER</name>
<feature type="signal peptide" evidence="1">
    <location>
        <begin position="1"/>
        <end position="18"/>
    </location>
</feature>
<dbReference type="WBParaSite" id="TCONS_00007920.p1">
    <property type="protein sequence ID" value="TCONS_00007920.p1"/>
    <property type="gene ID" value="XLOC_005933"/>
</dbReference>
<protein>
    <submittedName>
        <fullName evidence="3">Lipoprotein</fullName>
    </submittedName>
</protein>
<proteinExistence type="predicted"/>
<dbReference type="Proteomes" id="UP000035681">
    <property type="component" value="Unplaced"/>
</dbReference>